<dbReference type="STRING" id="2017.SAMN05444320_1066"/>
<sequence length="322" mass="32493">MRVVRLNEFGAPDVLVPGEAPDPTPGAGQVVIRVAVVNITFVETQIRAGRAPFPTPEPPFVPGNGVGGVVVAVGDGVDPALVGTKVVSTTGGSGGYAELVAVNAGDVVPVPDQLDIQVATAVLADGRTAIGLARLAAVAEGEWVLVEAAGGGVGSLLVQLAVDAGANVIAAAGSERKLAVARDLGARVAVNYSDPKWTDEVLRATGGAGVDVVFDGVGGEVGNAALRLVARNGRFVRSGLASGQWTDTSAPDVEERGIRLLGLAQVAPSPAEFRQLIVDALDAAASGRLRPVIGQTFPLERAADAHATIEARAAVGKTLLLP</sequence>
<dbReference type="InterPro" id="IPR013154">
    <property type="entry name" value="ADH-like_N"/>
</dbReference>
<evidence type="ECO:0000313" key="4">
    <source>
        <dbReference type="EMBL" id="SHF99867.1"/>
    </source>
</evidence>
<dbReference type="GO" id="GO:0016651">
    <property type="term" value="F:oxidoreductase activity, acting on NAD(P)H"/>
    <property type="evidence" value="ECO:0007669"/>
    <property type="project" value="TreeGrafter"/>
</dbReference>
<dbReference type="AlphaFoldDB" id="A0A1M5G7Y0"/>
<evidence type="ECO:0000259" key="3">
    <source>
        <dbReference type="SMART" id="SM00829"/>
    </source>
</evidence>
<reference evidence="4 5" key="1">
    <citation type="submission" date="2016-11" db="EMBL/GenBank/DDBJ databases">
        <authorList>
            <person name="Jaros S."/>
            <person name="Januszkiewicz K."/>
            <person name="Wedrychowicz H."/>
        </authorList>
    </citation>
    <scope>NUCLEOTIDE SEQUENCE [LARGE SCALE GENOMIC DNA]</scope>
    <source>
        <strain evidence="4 5">DSM 44523</strain>
    </source>
</reference>
<feature type="domain" description="Enoyl reductase (ER)" evidence="3">
    <location>
        <begin position="10"/>
        <end position="320"/>
    </location>
</feature>
<evidence type="ECO:0000256" key="1">
    <source>
        <dbReference type="ARBA" id="ARBA00022857"/>
    </source>
</evidence>
<dbReference type="Pfam" id="PF00107">
    <property type="entry name" value="ADH_zinc_N"/>
    <property type="match status" value="1"/>
</dbReference>
<dbReference type="PANTHER" id="PTHR48106">
    <property type="entry name" value="QUINONE OXIDOREDUCTASE PIG3-RELATED"/>
    <property type="match status" value="1"/>
</dbReference>
<proteinExistence type="predicted"/>
<keyword evidence="2" id="KW-0560">Oxidoreductase</keyword>
<dbReference type="InterPro" id="IPR036291">
    <property type="entry name" value="NAD(P)-bd_dom_sf"/>
</dbReference>
<dbReference type="InterPro" id="IPR020843">
    <property type="entry name" value="ER"/>
</dbReference>
<dbReference type="Pfam" id="PF08240">
    <property type="entry name" value="ADH_N"/>
    <property type="match status" value="1"/>
</dbReference>
<dbReference type="SUPFAM" id="SSF50129">
    <property type="entry name" value="GroES-like"/>
    <property type="match status" value="1"/>
</dbReference>
<evidence type="ECO:0000313" key="5">
    <source>
        <dbReference type="Proteomes" id="UP000184501"/>
    </source>
</evidence>
<dbReference type="SUPFAM" id="SSF51735">
    <property type="entry name" value="NAD(P)-binding Rossmann-fold domains"/>
    <property type="match status" value="1"/>
</dbReference>
<dbReference type="OrthoDB" id="5195079at2"/>
<dbReference type="EMBL" id="FQVN01000006">
    <property type="protein sequence ID" value="SHF99867.1"/>
    <property type="molecule type" value="Genomic_DNA"/>
</dbReference>
<dbReference type="Gene3D" id="3.90.180.10">
    <property type="entry name" value="Medium-chain alcohol dehydrogenases, catalytic domain"/>
    <property type="match status" value="1"/>
</dbReference>
<dbReference type="InterPro" id="IPR013149">
    <property type="entry name" value="ADH-like_C"/>
</dbReference>
<gene>
    <name evidence="4" type="ORF">SAMN05444320_1066</name>
</gene>
<dbReference type="SMART" id="SM00829">
    <property type="entry name" value="PKS_ER"/>
    <property type="match status" value="1"/>
</dbReference>
<dbReference type="InterPro" id="IPR011032">
    <property type="entry name" value="GroES-like_sf"/>
</dbReference>
<dbReference type="RefSeq" id="WP_073485047.1">
    <property type="nucleotide sequence ID" value="NZ_FQVN01000006.1"/>
</dbReference>
<name>A0A1M5G7Y0_STRHI</name>
<dbReference type="Gene3D" id="3.40.50.720">
    <property type="entry name" value="NAD(P)-binding Rossmann-like Domain"/>
    <property type="match status" value="1"/>
</dbReference>
<evidence type="ECO:0000256" key="2">
    <source>
        <dbReference type="ARBA" id="ARBA00023002"/>
    </source>
</evidence>
<keyword evidence="5" id="KW-1185">Reference proteome</keyword>
<protein>
    <submittedName>
        <fullName evidence="4">NADPH2:quinone reductase</fullName>
    </submittedName>
</protein>
<organism evidence="4 5">
    <name type="scientific">Streptoalloteichus hindustanus</name>
    <dbReference type="NCBI Taxonomy" id="2017"/>
    <lineage>
        <taxon>Bacteria</taxon>
        <taxon>Bacillati</taxon>
        <taxon>Actinomycetota</taxon>
        <taxon>Actinomycetes</taxon>
        <taxon>Pseudonocardiales</taxon>
        <taxon>Pseudonocardiaceae</taxon>
        <taxon>Streptoalloteichus</taxon>
    </lineage>
</organism>
<accession>A0A1M5G7Y0</accession>
<keyword evidence="1" id="KW-0521">NADP</keyword>
<dbReference type="Proteomes" id="UP000184501">
    <property type="component" value="Unassembled WGS sequence"/>
</dbReference>
<dbReference type="GO" id="GO:0070402">
    <property type="term" value="F:NADPH binding"/>
    <property type="evidence" value="ECO:0007669"/>
    <property type="project" value="TreeGrafter"/>
</dbReference>